<name>A0A830FXK6_9EURY</name>
<sequence length="55" mass="5846">MVRFGLIVVERHLSVNDELLVRTVTVTEAAAERGTSATLVVTDDGGLRFDVAASS</sequence>
<dbReference type="Proteomes" id="UP000614609">
    <property type="component" value="Unassembled WGS sequence"/>
</dbReference>
<protein>
    <submittedName>
        <fullName evidence="1">Uncharacterized protein</fullName>
    </submittedName>
</protein>
<organism evidence="1 2">
    <name type="scientific">Halarchaeum rubridurum</name>
    <dbReference type="NCBI Taxonomy" id="489911"/>
    <lineage>
        <taxon>Archaea</taxon>
        <taxon>Methanobacteriati</taxon>
        <taxon>Methanobacteriota</taxon>
        <taxon>Stenosarchaea group</taxon>
        <taxon>Halobacteria</taxon>
        <taxon>Halobacteriales</taxon>
        <taxon>Halobacteriaceae</taxon>
    </lineage>
</organism>
<accession>A0A830FXK6</accession>
<keyword evidence="2" id="KW-1185">Reference proteome</keyword>
<dbReference type="EMBL" id="BMOO01000001">
    <property type="protein sequence ID" value="GGM55942.1"/>
    <property type="molecule type" value="Genomic_DNA"/>
</dbReference>
<evidence type="ECO:0000313" key="2">
    <source>
        <dbReference type="Proteomes" id="UP000614609"/>
    </source>
</evidence>
<proteinExistence type="predicted"/>
<comment type="caution">
    <text evidence="1">The sequence shown here is derived from an EMBL/GenBank/DDBJ whole genome shotgun (WGS) entry which is preliminary data.</text>
</comment>
<reference evidence="1" key="2">
    <citation type="submission" date="2020-09" db="EMBL/GenBank/DDBJ databases">
        <authorList>
            <person name="Sun Q."/>
            <person name="Ohkuma M."/>
        </authorList>
    </citation>
    <scope>NUCLEOTIDE SEQUENCE</scope>
    <source>
        <strain evidence="1">JCM 16108</strain>
    </source>
</reference>
<reference evidence="1" key="1">
    <citation type="journal article" date="2014" name="Int. J. Syst. Evol. Microbiol.">
        <title>Complete genome sequence of Corynebacterium casei LMG S-19264T (=DSM 44701T), isolated from a smear-ripened cheese.</title>
        <authorList>
            <consortium name="US DOE Joint Genome Institute (JGI-PGF)"/>
            <person name="Walter F."/>
            <person name="Albersmeier A."/>
            <person name="Kalinowski J."/>
            <person name="Ruckert C."/>
        </authorList>
    </citation>
    <scope>NUCLEOTIDE SEQUENCE</scope>
    <source>
        <strain evidence="1">JCM 16108</strain>
    </source>
</reference>
<dbReference type="AlphaFoldDB" id="A0A830FXK6"/>
<gene>
    <name evidence="1" type="ORF">GCM10009017_02720</name>
</gene>
<evidence type="ECO:0000313" key="1">
    <source>
        <dbReference type="EMBL" id="GGM55942.1"/>
    </source>
</evidence>